<evidence type="ECO:0000256" key="6">
    <source>
        <dbReference type="ARBA" id="ARBA00023132"/>
    </source>
</evidence>
<dbReference type="Pfam" id="PF05172">
    <property type="entry name" value="RRM_Nup35"/>
    <property type="match status" value="1"/>
</dbReference>
<dbReference type="PANTHER" id="PTHR21527">
    <property type="entry name" value="NUCLEOPORIN NUP35"/>
    <property type="match status" value="1"/>
</dbReference>
<dbReference type="CDD" id="cd12721">
    <property type="entry name" value="RRM_Nup53p_fungi"/>
    <property type="match status" value="1"/>
</dbReference>
<feature type="region of interest" description="Disordered" evidence="9">
    <location>
        <begin position="31"/>
        <end position="90"/>
    </location>
</feature>
<dbReference type="GO" id="GO:0017056">
    <property type="term" value="F:structural constituent of nuclear pore"/>
    <property type="evidence" value="ECO:0007669"/>
    <property type="project" value="TreeGrafter"/>
</dbReference>
<keyword evidence="3 8" id="KW-0509">mRNA transport</keyword>
<evidence type="ECO:0000313" key="11">
    <source>
        <dbReference type="EMBL" id="ODQ62182.1"/>
    </source>
</evidence>
<feature type="compositionally biased region" description="Polar residues" evidence="9">
    <location>
        <begin position="134"/>
        <end position="151"/>
    </location>
</feature>
<evidence type="ECO:0000256" key="8">
    <source>
        <dbReference type="PROSITE-ProRule" id="PRU00804"/>
    </source>
</evidence>
<accession>A0A1E3PB53</accession>
<evidence type="ECO:0000256" key="5">
    <source>
        <dbReference type="ARBA" id="ARBA00023010"/>
    </source>
</evidence>
<evidence type="ECO:0000256" key="1">
    <source>
        <dbReference type="ARBA" id="ARBA00004567"/>
    </source>
</evidence>
<dbReference type="InterPro" id="IPR035979">
    <property type="entry name" value="RBD_domain_sf"/>
</dbReference>
<dbReference type="EMBL" id="KV454208">
    <property type="protein sequence ID" value="ODQ62182.1"/>
    <property type="molecule type" value="Genomic_DNA"/>
</dbReference>
<evidence type="ECO:0000313" key="12">
    <source>
        <dbReference type="Proteomes" id="UP000094112"/>
    </source>
</evidence>
<keyword evidence="12" id="KW-1185">Reference proteome</keyword>
<dbReference type="OrthoDB" id="1733656at2759"/>
<evidence type="ECO:0000256" key="9">
    <source>
        <dbReference type="SAM" id="MobiDB-lite"/>
    </source>
</evidence>
<dbReference type="InterPro" id="IPR007846">
    <property type="entry name" value="RRM_NUP35_dom"/>
</dbReference>
<dbReference type="GO" id="GO:0006999">
    <property type="term" value="P:nuclear pore organization"/>
    <property type="evidence" value="ECO:0007669"/>
    <property type="project" value="TreeGrafter"/>
</dbReference>
<dbReference type="PROSITE" id="PS51472">
    <property type="entry name" value="RRM_NUP35"/>
    <property type="match status" value="1"/>
</dbReference>
<feature type="region of interest" description="Disordered" evidence="9">
    <location>
        <begin position="123"/>
        <end position="151"/>
    </location>
</feature>
<evidence type="ECO:0000256" key="7">
    <source>
        <dbReference type="ARBA" id="ARBA00023242"/>
    </source>
</evidence>
<dbReference type="Gene3D" id="3.30.70.330">
    <property type="match status" value="1"/>
</dbReference>
<dbReference type="InterPro" id="IPR012677">
    <property type="entry name" value="Nucleotide-bd_a/b_plait_sf"/>
</dbReference>
<name>A0A1E3PB53_WICAA</name>
<dbReference type="SUPFAM" id="SSF54928">
    <property type="entry name" value="RNA-binding domain, RBD"/>
    <property type="match status" value="1"/>
</dbReference>
<dbReference type="GO" id="GO:0006607">
    <property type="term" value="P:NLS-bearing protein import into nucleus"/>
    <property type="evidence" value="ECO:0007669"/>
    <property type="project" value="TreeGrafter"/>
</dbReference>
<keyword evidence="2 8" id="KW-0813">Transport</keyword>
<feature type="compositionally biased region" description="Polar residues" evidence="9">
    <location>
        <begin position="54"/>
        <end position="90"/>
    </location>
</feature>
<dbReference type="RefSeq" id="XP_019041389.1">
    <property type="nucleotide sequence ID" value="XM_019182959.1"/>
</dbReference>
<comment type="subcellular location">
    <subcellularLocation>
        <location evidence="1">Nucleus</location>
        <location evidence="1">Nuclear pore complex</location>
    </subcellularLocation>
</comment>
<dbReference type="AlphaFoldDB" id="A0A1E3PB53"/>
<evidence type="ECO:0000256" key="2">
    <source>
        <dbReference type="ARBA" id="ARBA00022448"/>
    </source>
</evidence>
<feature type="region of interest" description="Disordered" evidence="9">
    <location>
        <begin position="243"/>
        <end position="273"/>
    </location>
</feature>
<dbReference type="Proteomes" id="UP000094112">
    <property type="component" value="Unassembled WGS sequence"/>
</dbReference>
<evidence type="ECO:0000256" key="3">
    <source>
        <dbReference type="ARBA" id="ARBA00022816"/>
    </source>
</evidence>
<dbReference type="GO" id="GO:0003676">
    <property type="term" value="F:nucleic acid binding"/>
    <property type="evidence" value="ECO:0007669"/>
    <property type="project" value="InterPro"/>
</dbReference>
<feature type="compositionally biased region" description="Basic and acidic residues" evidence="9">
    <location>
        <begin position="43"/>
        <end position="53"/>
    </location>
</feature>
<reference evidence="11 12" key="1">
    <citation type="journal article" date="2016" name="Proc. Natl. Acad. Sci. U.S.A.">
        <title>Comparative genomics of biotechnologically important yeasts.</title>
        <authorList>
            <person name="Riley R."/>
            <person name="Haridas S."/>
            <person name="Wolfe K.H."/>
            <person name="Lopes M.R."/>
            <person name="Hittinger C.T."/>
            <person name="Goeker M."/>
            <person name="Salamov A.A."/>
            <person name="Wisecaver J.H."/>
            <person name="Long T.M."/>
            <person name="Calvey C.H."/>
            <person name="Aerts A.L."/>
            <person name="Barry K.W."/>
            <person name="Choi C."/>
            <person name="Clum A."/>
            <person name="Coughlan A.Y."/>
            <person name="Deshpande S."/>
            <person name="Douglass A.P."/>
            <person name="Hanson S.J."/>
            <person name="Klenk H.-P."/>
            <person name="LaButti K.M."/>
            <person name="Lapidus A."/>
            <person name="Lindquist E.A."/>
            <person name="Lipzen A.M."/>
            <person name="Meier-Kolthoff J.P."/>
            <person name="Ohm R.A."/>
            <person name="Otillar R.P."/>
            <person name="Pangilinan J.L."/>
            <person name="Peng Y."/>
            <person name="Rokas A."/>
            <person name="Rosa C.A."/>
            <person name="Scheuner C."/>
            <person name="Sibirny A.A."/>
            <person name="Slot J.C."/>
            <person name="Stielow J.B."/>
            <person name="Sun H."/>
            <person name="Kurtzman C.P."/>
            <person name="Blackwell M."/>
            <person name="Grigoriev I.V."/>
            <person name="Jeffries T.W."/>
        </authorList>
    </citation>
    <scope>NUCLEOTIDE SEQUENCE [LARGE SCALE GENOMIC DNA]</scope>
    <source>
        <strain evidence="12">ATCC 58044 / CBS 1984 / NCYC 433 / NRRL Y-366-8</strain>
    </source>
</reference>
<gene>
    <name evidence="11" type="ORF">WICANDRAFT_60249</name>
</gene>
<organism evidence="11 12">
    <name type="scientific">Wickerhamomyces anomalus (strain ATCC 58044 / CBS 1984 / NCYC 433 / NRRL Y-366-8)</name>
    <name type="common">Yeast</name>
    <name type="synonym">Hansenula anomala</name>
    <dbReference type="NCBI Taxonomy" id="683960"/>
    <lineage>
        <taxon>Eukaryota</taxon>
        <taxon>Fungi</taxon>
        <taxon>Dikarya</taxon>
        <taxon>Ascomycota</taxon>
        <taxon>Saccharomycotina</taxon>
        <taxon>Saccharomycetes</taxon>
        <taxon>Phaffomycetales</taxon>
        <taxon>Wickerhamomycetaceae</taxon>
        <taxon>Wickerhamomyces</taxon>
    </lineage>
</organism>
<keyword evidence="7 8" id="KW-0539">Nucleus</keyword>
<evidence type="ECO:0000256" key="4">
    <source>
        <dbReference type="ARBA" id="ARBA00022927"/>
    </source>
</evidence>
<dbReference type="GO" id="GO:0044613">
    <property type="term" value="C:nuclear pore central transport channel"/>
    <property type="evidence" value="ECO:0007669"/>
    <property type="project" value="TreeGrafter"/>
</dbReference>
<keyword evidence="4" id="KW-0653">Protein transport</keyword>
<keyword evidence="6 8" id="KW-0906">Nuclear pore complex</keyword>
<proteinExistence type="predicted"/>
<dbReference type="STRING" id="683960.A0A1E3PB53"/>
<feature type="domain" description="RRM Nup35-type" evidence="10">
    <location>
        <begin position="272"/>
        <end position="369"/>
    </location>
</feature>
<dbReference type="GO" id="GO:0005543">
    <property type="term" value="F:phospholipid binding"/>
    <property type="evidence" value="ECO:0007669"/>
    <property type="project" value="TreeGrafter"/>
</dbReference>
<protein>
    <recommendedName>
        <fullName evidence="10">RRM Nup35-type domain-containing protein</fullName>
    </recommendedName>
</protein>
<feature type="compositionally biased region" description="Polar residues" evidence="9">
    <location>
        <begin position="245"/>
        <end position="254"/>
    </location>
</feature>
<dbReference type="GeneID" id="30200205"/>
<keyword evidence="5" id="KW-0811">Translocation</keyword>
<dbReference type="PANTHER" id="PTHR21527:SF6">
    <property type="entry name" value="NUCLEOPORIN NUP35"/>
    <property type="match status" value="1"/>
</dbReference>
<dbReference type="GO" id="GO:0051028">
    <property type="term" value="P:mRNA transport"/>
    <property type="evidence" value="ECO:0007669"/>
    <property type="project" value="UniProtKB-UniRule"/>
</dbReference>
<dbReference type="GO" id="GO:0044615">
    <property type="term" value="C:nuclear pore nuclear basket"/>
    <property type="evidence" value="ECO:0007669"/>
    <property type="project" value="TreeGrafter"/>
</dbReference>
<evidence type="ECO:0000259" key="10">
    <source>
        <dbReference type="PROSITE" id="PS51472"/>
    </source>
</evidence>
<sequence>MFGNREADQSFSKDLFGSSYQNNFDIFKSTDSQQSRFSSLKARNLDPSDRSTDDINSPANTSATQTYSPNRRVPTHSQSFDLSFDSPNPSVATINQKTNAAQQQTQPLWFNNPRRRMIPSQAVKRESFSDIDNESTSFLNKSKPNSTSNPGFKTLTFGTRRTNAQLAHINAFSDELPPSRTISDLKREDLSEGHLSFANDTANGNASLISNNGVKEGNKSFLQSNGGTPLKYSSQSILPPYLTKQGESSSNLSTPSKSFDSPQPPSSSPLRPDTESAVLVFGYPESIANSVIKHFAKFGRILEDFEVTRVDPLFTKQKSKTYPIFTGEGWIKITYDNKASAMRALEESGTVFHGTMIGCVPYSKQAIENIASISISNNENIGESDLVQQQANPMQPDGLSHYTNNFQHRIQAKTDEQIFVKPTKETKGIYSKRTEAKSSEGEGKNVLNKVSNWFFGWEDL</sequence>